<feature type="transmembrane region" description="Helical" evidence="14">
    <location>
        <begin position="345"/>
        <end position="373"/>
    </location>
</feature>
<feature type="transmembrane region" description="Helical" evidence="14">
    <location>
        <begin position="81"/>
        <end position="101"/>
    </location>
</feature>
<evidence type="ECO:0000256" key="3">
    <source>
        <dbReference type="ARBA" id="ARBA00022448"/>
    </source>
</evidence>
<feature type="transmembrane region" description="Helical" evidence="14">
    <location>
        <begin position="198"/>
        <end position="218"/>
    </location>
</feature>
<evidence type="ECO:0000256" key="11">
    <source>
        <dbReference type="ARBA" id="ARBA00023180"/>
    </source>
</evidence>
<dbReference type="Gene3D" id="1.20.1730.10">
    <property type="entry name" value="Sodium/glucose cotransporter"/>
    <property type="match status" value="1"/>
</dbReference>
<feature type="transmembrane region" description="Helical" evidence="14">
    <location>
        <begin position="139"/>
        <end position="160"/>
    </location>
</feature>
<evidence type="ECO:0000256" key="6">
    <source>
        <dbReference type="ARBA" id="ARBA00022979"/>
    </source>
</evidence>
<evidence type="ECO:0000256" key="2">
    <source>
        <dbReference type="ARBA" id="ARBA00006434"/>
    </source>
</evidence>
<evidence type="ECO:0000256" key="5">
    <source>
        <dbReference type="ARBA" id="ARBA00022847"/>
    </source>
</evidence>
<evidence type="ECO:0000256" key="1">
    <source>
        <dbReference type="ARBA" id="ARBA00004141"/>
    </source>
</evidence>
<evidence type="ECO:0000256" key="7">
    <source>
        <dbReference type="ARBA" id="ARBA00022989"/>
    </source>
</evidence>
<keyword evidence="7 14" id="KW-1133">Transmembrane helix</keyword>
<organism evidence="15 16">
    <name type="scientific">Tetradesmus obliquus</name>
    <name type="common">Green alga</name>
    <name type="synonym">Acutodesmus obliquus</name>
    <dbReference type="NCBI Taxonomy" id="3088"/>
    <lineage>
        <taxon>Eukaryota</taxon>
        <taxon>Viridiplantae</taxon>
        <taxon>Chlorophyta</taxon>
        <taxon>core chlorophytes</taxon>
        <taxon>Chlorophyceae</taxon>
        <taxon>CS clade</taxon>
        <taxon>Sphaeropleales</taxon>
        <taxon>Scenedesmaceae</taxon>
        <taxon>Tetradesmus</taxon>
    </lineage>
</organism>
<evidence type="ECO:0000256" key="12">
    <source>
        <dbReference type="ARBA" id="ARBA00023201"/>
    </source>
</evidence>
<gene>
    <name evidence="15" type="ORF">BQ4739_LOCUS17120</name>
</gene>
<dbReference type="EMBL" id="FNXT01001265">
    <property type="protein sequence ID" value="SZX76748.1"/>
    <property type="molecule type" value="Genomic_DNA"/>
</dbReference>
<feature type="transmembrane region" description="Helical" evidence="14">
    <location>
        <begin position="393"/>
        <end position="414"/>
    </location>
</feature>
<keyword evidence="10 14" id="KW-0472">Membrane</keyword>
<keyword evidence="11" id="KW-0325">Glycoprotein</keyword>
<evidence type="ECO:0000256" key="14">
    <source>
        <dbReference type="SAM" id="Phobius"/>
    </source>
</evidence>
<name>A0A383WGY6_TETOB</name>
<dbReference type="Proteomes" id="UP000256970">
    <property type="component" value="Unassembled WGS sequence"/>
</dbReference>
<evidence type="ECO:0000256" key="13">
    <source>
        <dbReference type="RuleBase" id="RU362091"/>
    </source>
</evidence>
<keyword evidence="3" id="KW-0813">Transport</keyword>
<feature type="transmembrane region" description="Helical" evidence="14">
    <location>
        <begin position="452"/>
        <end position="474"/>
    </location>
</feature>
<comment type="subcellular location">
    <subcellularLocation>
        <location evidence="1">Membrane</location>
        <topology evidence="1">Multi-pass membrane protein</topology>
    </subcellularLocation>
</comment>
<sequence length="643" mass="68602">MYNTMVAYIVMGVYLLGVCAAGMWGAVQHQRGARNTSKKVQEHYVAGAGLATVAWFFTMSASLFSGYTVSGIVAEAYNQGWVATRWIPGGVGVYMGFLFMAPRLHALGKSRGYVTISEFLFDRYLPPSGAPWVAHTLRLVSFFALQLPIFTYLITQFQALGTEVRTFTGGEVSALTAVLVAAAVLLVCDLLGGMRAVAYTDVVQGVVLFIGSIIFLVVQKTELGGLPAAAMFYRSPEKAAAPNVSLMQNIPPASTIVAYWDFVFKTAIAATMFPHLSARLFAARDAAVMRRGMATMNFSFFIIQLSSMITGWVAISALAGPLPKGTSVFSAVLIKVAAEGTGQTVLAALLLASAVCAMMSTADSALLAFSSMWVRDLFKPYLCKHASENTQIWFGRVMSVVGLAIGVMLGLLTIEKGVPNLTGLFSLQNTTPIHVAPAVWLGLHWKGLRGEAVAAGMISGLAVTIGLVFSPVNVKLAAGLDQTACGLSTAMIGFFVNLFVTVVLGLIMQHKPQVLGKAAAAVRNMVPAYEHINVGSKRDSLLNPYLWAAMVLVLLFSVPFYRTPGSPDKFVGDMSAWAFVALFCSGILAILVAYAYMRLWQDWDVEALPATANGKDLDGATAAEQELSAAVAANKDVAAQVLQ</sequence>
<feature type="transmembrane region" description="Helical" evidence="14">
    <location>
        <begin position="574"/>
        <end position="596"/>
    </location>
</feature>
<proteinExistence type="inferred from homology"/>
<keyword evidence="9" id="KW-0406">Ion transport</keyword>
<keyword evidence="12" id="KW-0739">Sodium transport</keyword>
<keyword evidence="5" id="KW-0769">Symport</keyword>
<protein>
    <submittedName>
        <fullName evidence="15">Uncharacterized protein</fullName>
    </submittedName>
</protein>
<dbReference type="STRING" id="3088.A0A383WGY6"/>
<evidence type="ECO:0000256" key="9">
    <source>
        <dbReference type="ARBA" id="ARBA00023065"/>
    </source>
</evidence>
<keyword evidence="8" id="KW-0915">Sodium</keyword>
<dbReference type="PANTHER" id="PTHR45897">
    <property type="entry name" value="HIGH-AFFINITY CHOLINE TRANSPORTER 1"/>
    <property type="match status" value="1"/>
</dbReference>
<reference evidence="15 16" key="1">
    <citation type="submission" date="2016-10" db="EMBL/GenBank/DDBJ databases">
        <authorList>
            <person name="Cai Z."/>
        </authorList>
    </citation>
    <scope>NUCLEOTIDE SEQUENCE [LARGE SCALE GENOMIC DNA]</scope>
</reference>
<accession>A0A383WGY6</accession>
<feature type="transmembrane region" description="Helical" evidence="14">
    <location>
        <begin position="294"/>
        <end position="315"/>
    </location>
</feature>
<evidence type="ECO:0000313" key="15">
    <source>
        <dbReference type="EMBL" id="SZX76748.1"/>
    </source>
</evidence>
<dbReference type="InterPro" id="IPR001734">
    <property type="entry name" value="Na/solute_symporter"/>
</dbReference>
<evidence type="ECO:0000313" key="16">
    <source>
        <dbReference type="Proteomes" id="UP000256970"/>
    </source>
</evidence>
<evidence type="ECO:0000256" key="10">
    <source>
        <dbReference type="ARBA" id="ARBA00023136"/>
    </source>
</evidence>
<keyword evidence="4 14" id="KW-0812">Transmembrane</keyword>
<feature type="transmembrane region" description="Helical" evidence="14">
    <location>
        <begin position="262"/>
        <end position="282"/>
    </location>
</feature>
<comment type="similarity">
    <text evidence="2 13">Belongs to the sodium:solute symporter (SSF) (TC 2.A.21) family.</text>
</comment>
<dbReference type="AlphaFoldDB" id="A0A383WGY6"/>
<dbReference type="Pfam" id="PF00474">
    <property type="entry name" value="SSF"/>
    <property type="match status" value="1"/>
</dbReference>
<dbReference type="PANTHER" id="PTHR45897:SF4">
    <property type="entry name" value="HIGH-AFFINITY CHOLINE TRANSPORTER 1"/>
    <property type="match status" value="1"/>
</dbReference>
<dbReference type="GO" id="GO:0005886">
    <property type="term" value="C:plasma membrane"/>
    <property type="evidence" value="ECO:0007669"/>
    <property type="project" value="TreeGrafter"/>
</dbReference>
<keyword evidence="6" id="KW-0530">Neurotransmitter biosynthesis</keyword>
<feature type="transmembrane region" description="Helical" evidence="14">
    <location>
        <begin position="545"/>
        <end position="562"/>
    </location>
</feature>
<feature type="transmembrane region" description="Helical" evidence="14">
    <location>
        <begin position="6"/>
        <end position="27"/>
    </location>
</feature>
<evidence type="ECO:0000256" key="8">
    <source>
        <dbReference type="ARBA" id="ARBA00023053"/>
    </source>
</evidence>
<feature type="transmembrane region" description="Helical" evidence="14">
    <location>
        <begin position="486"/>
        <end position="507"/>
    </location>
</feature>
<dbReference type="InterPro" id="IPR038377">
    <property type="entry name" value="Na/Glc_symporter_sf"/>
</dbReference>
<dbReference type="PROSITE" id="PS50283">
    <property type="entry name" value="NA_SOLUT_SYMP_3"/>
    <property type="match status" value="1"/>
</dbReference>
<evidence type="ECO:0000256" key="4">
    <source>
        <dbReference type="ARBA" id="ARBA00022692"/>
    </source>
</evidence>
<feature type="transmembrane region" description="Helical" evidence="14">
    <location>
        <begin position="48"/>
        <end position="69"/>
    </location>
</feature>
<dbReference type="InterPro" id="IPR052244">
    <property type="entry name" value="Choline_transporter"/>
</dbReference>
<feature type="transmembrane region" description="Helical" evidence="14">
    <location>
        <begin position="172"/>
        <end position="191"/>
    </location>
</feature>
<keyword evidence="16" id="KW-1185">Reference proteome</keyword>
<dbReference type="GO" id="GO:0005307">
    <property type="term" value="F:choline:sodium symporter activity"/>
    <property type="evidence" value="ECO:0007669"/>
    <property type="project" value="TreeGrafter"/>
</dbReference>